<dbReference type="Proteomes" id="UP000187323">
    <property type="component" value="Unassembled WGS sequence"/>
</dbReference>
<protein>
    <submittedName>
        <fullName evidence="1">Uncharacterized protein</fullName>
    </submittedName>
</protein>
<gene>
    <name evidence="1" type="ORF">BSK47_03745</name>
</gene>
<dbReference type="RefSeq" id="WP_076133562.1">
    <property type="nucleotide sequence ID" value="NZ_MPTO01000003.1"/>
</dbReference>
<proteinExistence type="predicted"/>
<sequence length="154" mass="18181">MSKSRRSSRNYVQGVIRELYVLGYSDKEARDAFLRHYRGLRRSYGFYLNARDFAKYIDDIERIMKSDTISEDSGRIYVGHLRKQLYKPMRQAETTVLVFNITKEMEKEINKWDTCIAKDVDHSKFAYVFVPTSIGIAVKVQCDVCKRELDLTDW</sequence>
<organism evidence="1 2">
    <name type="scientific">Paenibacillus odorifer</name>
    <dbReference type="NCBI Taxonomy" id="189426"/>
    <lineage>
        <taxon>Bacteria</taxon>
        <taxon>Bacillati</taxon>
        <taxon>Bacillota</taxon>
        <taxon>Bacilli</taxon>
        <taxon>Bacillales</taxon>
        <taxon>Paenibacillaceae</taxon>
        <taxon>Paenibacillus</taxon>
    </lineage>
</organism>
<evidence type="ECO:0000313" key="1">
    <source>
        <dbReference type="EMBL" id="OME23576.1"/>
    </source>
</evidence>
<evidence type="ECO:0000313" key="2">
    <source>
        <dbReference type="Proteomes" id="UP000187323"/>
    </source>
</evidence>
<name>A0AB36JKT7_9BACL</name>
<accession>A0AB36JKT7</accession>
<dbReference type="AlphaFoldDB" id="A0AB36JKT7"/>
<comment type="caution">
    <text evidence="1">The sequence shown here is derived from an EMBL/GenBank/DDBJ whole genome shotgun (WGS) entry which is preliminary data.</text>
</comment>
<dbReference type="EMBL" id="MPTO01000003">
    <property type="protein sequence ID" value="OME23576.1"/>
    <property type="molecule type" value="Genomic_DNA"/>
</dbReference>
<reference evidence="1 2" key="1">
    <citation type="submission" date="2016-10" db="EMBL/GenBank/DDBJ databases">
        <title>Paenibacillus species isolates.</title>
        <authorList>
            <person name="Beno S.M."/>
        </authorList>
    </citation>
    <scope>NUCLEOTIDE SEQUENCE [LARGE SCALE GENOMIC DNA]</scope>
    <source>
        <strain evidence="1 2">FSL H7-0918</strain>
    </source>
</reference>